<evidence type="ECO:0000313" key="6">
    <source>
        <dbReference type="Proteomes" id="UP000290517"/>
    </source>
</evidence>
<name>A0A4Q1KXW8_9CELL</name>
<feature type="transmembrane region" description="Helical" evidence="2">
    <location>
        <begin position="134"/>
        <end position="152"/>
    </location>
</feature>
<dbReference type="AlphaFoldDB" id="A0A4Q1KXW8"/>
<reference evidence="5 6" key="1">
    <citation type="submission" date="2019-01" db="EMBL/GenBank/DDBJ databases">
        <title>Oerskovia turbata Genome sequencing and assembly.</title>
        <authorList>
            <person name="Dou T."/>
        </authorList>
    </citation>
    <scope>NUCLEOTIDE SEQUENCE [LARGE SCALE GENOMIC DNA]</scope>
    <source>
        <strain evidence="4 5">JCM12123</strain>
        <strain evidence="3 6">JCM3160</strain>
    </source>
</reference>
<comment type="caution">
    <text evidence="4">The sequence shown here is derived from an EMBL/GenBank/DDBJ whole genome shotgun (WGS) entry which is preliminary data.</text>
</comment>
<organism evidence="4 5">
    <name type="scientific">Oerskovia turbata</name>
    <dbReference type="NCBI Taxonomy" id="1713"/>
    <lineage>
        <taxon>Bacteria</taxon>
        <taxon>Bacillati</taxon>
        <taxon>Actinomycetota</taxon>
        <taxon>Actinomycetes</taxon>
        <taxon>Micrococcales</taxon>
        <taxon>Cellulomonadaceae</taxon>
        <taxon>Oerskovia</taxon>
    </lineage>
</organism>
<proteinExistence type="predicted"/>
<feature type="transmembrane region" description="Helical" evidence="2">
    <location>
        <begin position="21"/>
        <end position="43"/>
    </location>
</feature>
<keyword evidence="2" id="KW-0472">Membrane</keyword>
<evidence type="ECO:0000256" key="2">
    <source>
        <dbReference type="SAM" id="Phobius"/>
    </source>
</evidence>
<dbReference type="EMBL" id="SDJR01000007">
    <property type="protein sequence ID" value="RXR25052.1"/>
    <property type="molecule type" value="Genomic_DNA"/>
</dbReference>
<dbReference type="STRING" id="1713.GCA_000718325_02300"/>
<protein>
    <submittedName>
        <fullName evidence="4">Uncharacterized protein</fullName>
    </submittedName>
</protein>
<evidence type="ECO:0000313" key="3">
    <source>
        <dbReference type="EMBL" id="RXR25052.1"/>
    </source>
</evidence>
<gene>
    <name evidence="3" type="ORF">EQW73_12265</name>
    <name evidence="4" type="ORF">EQW78_06235</name>
</gene>
<evidence type="ECO:0000256" key="1">
    <source>
        <dbReference type="SAM" id="MobiDB-lite"/>
    </source>
</evidence>
<evidence type="ECO:0000313" key="5">
    <source>
        <dbReference type="Proteomes" id="UP000289805"/>
    </source>
</evidence>
<sequence>MADTASPRTPDRRETRARDEGRAGALALTGAVIAWGLALIHLVNGFTRPLGLVDVRLLDAARATGAAEVGTDEVGVTAVLGESMPWTDVYLHRPLDKIDLIAFFALVGVALFLTYLLARRGPRGARAVLDGTATARWLGIALVAVGVVPALAQEQGTLVRLADAGLSDVLAPAHPDLGWGWVVAGIGVTFVVPALRKASRRGRD</sequence>
<evidence type="ECO:0000313" key="4">
    <source>
        <dbReference type="EMBL" id="RXR35198.1"/>
    </source>
</evidence>
<feature type="transmembrane region" description="Helical" evidence="2">
    <location>
        <begin position="177"/>
        <end position="195"/>
    </location>
</feature>
<dbReference type="RefSeq" id="WP_030151807.1">
    <property type="nucleotide sequence ID" value="NZ_JOFV01000009.1"/>
</dbReference>
<keyword evidence="2" id="KW-1133">Transmembrane helix</keyword>
<dbReference type="Proteomes" id="UP000289805">
    <property type="component" value="Unassembled WGS sequence"/>
</dbReference>
<keyword evidence="2" id="KW-0812">Transmembrane</keyword>
<dbReference type="OrthoDB" id="9974377at2"/>
<keyword evidence="6" id="KW-1185">Reference proteome</keyword>
<feature type="region of interest" description="Disordered" evidence="1">
    <location>
        <begin position="1"/>
        <end position="20"/>
    </location>
</feature>
<dbReference type="Proteomes" id="UP000290517">
    <property type="component" value="Unassembled WGS sequence"/>
</dbReference>
<accession>A0A4Q1KXW8</accession>
<feature type="compositionally biased region" description="Basic and acidic residues" evidence="1">
    <location>
        <begin position="9"/>
        <end position="20"/>
    </location>
</feature>
<feature type="transmembrane region" description="Helical" evidence="2">
    <location>
        <begin position="100"/>
        <end position="118"/>
    </location>
</feature>
<dbReference type="EMBL" id="SDJQ01000008">
    <property type="protein sequence ID" value="RXR35198.1"/>
    <property type="molecule type" value="Genomic_DNA"/>
</dbReference>